<dbReference type="RefSeq" id="WP_119813728.1">
    <property type="nucleotide sequence ID" value="NZ_CP025066.1"/>
</dbReference>
<dbReference type="KEGG" id="hdf:AArcSl_1902"/>
<reference evidence="4" key="1">
    <citation type="submission" date="2017-11" db="EMBL/GenBank/DDBJ databases">
        <title>Phenotypic and genomic properties of facultatively anaerobic sulfur-reducing natronoarchaea from hypersaline soda lakes.</title>
        <authorList>
            <person name="Sorokin D.Y."/>
            <person name="Kublanov I.V."/>
            <person name="Roman P."/>
            <person name="Sinninghe Damste J.S."/>
            <person name="Golyshin P.N."/>
            <person name="Rojo D."/>
            <person name="Ciordia S."/>
            <person name="Mena M.D.C."/>
            <person name="Ferrer M."/>
            <person name="Messina E."/>
            <person name="Smedile F."/>
            <person name="La Spada G."/>
            <person name="La Cono V."/>
            <person name="Yakimov M.M."/>
        </authorList>
    </citation>
    <scope>NUCLEOTIDE SEQUENCE [LARGE SCALE GENOMIC DNA]</scope>
    <source>
        <strain evidence="4">AArc-Sl</strain>
    </source>
</reference>
<dbReference type="Gene3D" id="1.10.3480.10">
    <property type="entry name" value="TorD-like"/>
    <property type="match status" value="1"/>
</dbReference>
<dbReference type="OrthoDB" id="204635at2157"/>
<protein>
    <submittedName>
        <fullName evidence="2">Chaperone protein TorD</fullName>
    </submittedName>
</protein>
<dbReference type="PANTHER" id="PTHR34227:SF1">
    <property type="entry name" value="DIMETHYL SULFOXIDE REDUCTASE CHAPERONE-RELATED"/>
    <property type="match status" value="1"/>
</dbReference>
<accession>A0A343TFB4</accession>
<organism evidence="2 4">
    <name type="scientific">Halalkaliarchaeum desulfuricum</name>
    <dbReference type="NCBI Taxonomy" id="2055893"/>
    <lineage>
        <taxon>Archaea</taxon>
        <taxon>Methanobacteriati</taxon>
        <taxon>Methanobacteriota</taxon>
        <taxon>Stenosarchaea group</taxon>
        <taxon>Halobacteria</taxon>
        <taxon>Halobacteriales</taxon>
        <taxon>Haloferacaceae</taxon>
        <taxon>Halalkaliarchaeum</taxon>
    </lineage>
</organism>
<dbReference type="SUPFAM" id="SSF89155">
    <property type="entry name" value="TorD-like"/>
    <property type="match status" value="1"/>
</dbReference>
<sequence>MTNPDATTEPVPELANSDDWAQLCSLLAECLKHPDERFFTDVEAGLLDTEIDMLVDRLDLPEPEGGPATELLPETVGSLDNEYIRLFEGLESPYAIPVESPYREWHAGTGREGLLEGPPADEMRRRYDALEAEIPAAYPPDHLALLLDYASVLLESGGPDEYRPFFRDHFDWLPAFQRLLETAEADAPFHRWCARLACEWIPIARNRLDLPEPTAGELDEMVERVDATASSTGVPDEKQFRE</sequence>
<proteinExistence type="predicted"/>
<keyword evidence="1" id="KW-0143">Chaperone</keyword>
<gene>
    <name evidence="2" type="primary">torD</name>
    <name evidence="3" type="synonym">torD2</name>
    <name evidence="2" type="ORF">AArcSl_0130</name>
    <name evidence="3" type="ORF">AArcSl_1902</name>
</gene>
<evidence type="ECO:0000313" key="4">
    <source>
        <dbReference type="Proteomes" id="UP000263012"/>
    </source>
</evidence>
<dbReference type="Pfam" id="PF02613">
    <property type="entry name" value="Nitrate_red_del"/>
    <property type="match status" value="1"/>
</dbReference>
<reference evidence="2" key="2">
    <citation type="journal article" date="2019" name="Int. J. Syst. Evol. Microbiol.">
        <title>Natronolimnobius sulfurireducens sp. nov. and Halalkaliarchaeum desulfuricum gen. nov., sp. nov., the first sulfur-respiring alkaliphilic haloarchaea from hypersaline alkaline lakes.</title>
        <authorList>
            <person name="Sorokin D.Y."/>
            <person name="Yakimov M."/>
            <person name="Messina E."/>
            <person name="Merkel A.Y."/>
            <person name="Bale N.J."/>
            <person name="Sinninghe Damste J.S."/>
        </authorList>
    </citation>
    <scope>NUCLEOTIDE SEQUENCE</scope>
    <source>
        <strain evidence="2">AArc-Sl</strain>
    </source>
</reference>
<dbReference type="EMBL" id="CP025066">
    <property type="protein sequence ID" value="AUX07786.1"/>
    <property type="molecule type" value="Genomic_DNA"/>
</dbReference>
<name>A0A343TFB4_9EURY</name>
<dbReference type="EMBL" id="CP025066">
    <property type="protein sequence ID" value="AUX09528.1"/>
    <property type="molecule type" value="Genomic_DNA"/>
</dbReference>
<dbReference type="PANTHER" id="PTHR34227">
    <property type="entry name" value="CHAPERONE PROTEIN YCDY"/>
    <property type="match status" value="1"/>
</dbReference>
<dbReference type="Proteomes" id="UP000263012">
    <property type="component" value="Chromosome"/>
</dbReference>
<evidence type="ECO:0000313" key="2">
    <source>
        <dbReference type="EMBL" id="AUX07786.1"/>
    </source>
</evidence>
<evidence type="ECO:0000313" key="3">
    <source>
        <dbReference type="EMBL" id="AUX09528.1"/>
    </source>
</evidence>
<dbReference type="AlphaFoldDB" id="A0A343TFB4"/>
<keyword evidence="4" id="KW-1185">Reference proteome</keyword>
<evidence type="ECO:0000256" key="1">
    <source>
        <dbReference type="ARBA" id="ARBA00023186"/>
    </source>
</evidence>
<dbReference type="InterPro" id="IPR020945">
    <property type="entry name" value="DMSO/NO3_reduct_chaperone"/>
</dbReference>
<dbReference type="InterPro" id="IPR036411">
    <property type="entry name" value="TorD-like_sf"/>
</dbReference>
<dbReference type="InterPro" id="IPR050289">
    <property type="entry name" value="TorD/DmsD_chaperones"/>
</dbReference>
<dbReference type="KEGG" id="hdf:AArcSl_0130"/>
<dbReference type="GeneID" id="37878258"/>